<keyword evidence="4" id="KW-1185">Reference proteome</keyword>
<dbReference type="Pfam" id="PF04986">
    <property type="entry name" value="Y2_Tnp"/>
    <property type="match status" value="1"/>
</dbReference>
<protein>
    <submittedName>
        <fullName evidence="3">IS91 family transposase</fullName>
    </submittedName>
</protein>
<dbReference type="NCBIfam" id="NF033538">
    <property type="entry name" value="transpos_IS91"/>
    <property type="match status" value="1"/>
</dbReference>
<dbReference type="InterPro" id="IPR007069">
    <property type="entry name" value="Transposase_32"/>
</dbReference>
<evidence type="ECO:0000313" key="3">
    <source>
        <dbReference type="EMBL" id="MCL1127174.1"/>
    </source>
</evidence>
<dbReference type="PANTHER" id="PTHR37023:SF1">
    <property type="entry name" value="ISSOD25 TRANSPOSASE TNPA_ISSOD25"/>
    <property type="match status" value="1"/>
</dbReference>
<feature type="domain" description="Transposase IS801/IS1294" evidence="1">
    <location>
        <begin position="139"/>
        <end position="302"/>
    </location>
</feature>
<dbReference type="EMBL" id="JAKIKS010000132">
    <property type="protein sequence ID" value="MCL1127174.1"/>
    <property type="molecule type" value="Genomic_DNA"/>
</dbReference>
<feature type="domain" description="Transposase zinc-binding" evidence="2">
    <location>
        <begin position="6"/>
        <end position="97"/>
    </location>
</feature>
<evidence type="ECO:0000259" key="2">
    <source>
        <dbReference type="Pfam" id="PF14319"/>
    </source>
</evidence>
<comment type="caution">
    <text evidence="3">The sequence shown here is derived from an EMBL/GenBank/DDBJ whole genome shotgun (WGS) entry which is preliminary data.</text>
</comment>
<accession>A0ABT0LHJ5</accession>
<reference evidence="3 4" key="1">
    <citation type="submission" date="2022-01" db="EMBL/GenBank/DDBJ databases">
        <title>Whole genome-based taxonomy of the Shewanellaceae.</title>
        <authorList>
            <person name="Martin-Rodriguez A.J."/>
        </authorList>
    </citation>
    <scope>NUCLEOTIDE SEQUENCE [LARGE SCALE GENOMIC DNA]</scope>
    <source>
        <strain evidence="3 4">DSM 17177</strain>
    </source>
</reference>
<dbReference type="PANTHER" id="PTHR37023">
    <property type="entry name" value="TRANSPOSASE"/>
    <property type="match status" value="1"/>
</dbReference>
<dbReference type="RefSeq" id="WP_248942570.1">
    <property type="nucleotide sequence ID" value="NZ_JAKIKS010000132.1"/>
</dbReference>
<proteinExistence type="predicted"/>
<evidence type="ECO:0000313" key="4">
    <source>
        <dbReference type="Proteomes" id="UP001203423"/>
    </source>
</evidence>
<dbReference type="Proteomes" id="UP001203423">
    <property type="component" value="Unassembled WGS sequence"/>
</dbReference>
<sequence>MRFIDILRQHLDVFNQDYDRQITVSMRQAIHAMLSCRSNTLRVSQWACHHCTHTAEFPLSCGHRSCPQCQHNTTTDWLAKQQAKLLPADYYMVTFTLPYELRTMTKRQPEQVYKAMFTVAASVLKDFAKNAKQLGGDIGFTGVLHTHSRRRDYHPHIHFIIPAGSFNKGKKQWQKSKSKYLFNAFNLTKVWRARLLENLAQQQDIKLPGSLPKKWVVDCLYVGKGFPALKYLSRYLYLGVLPDKNIISDIDGQVSFDYVDSQTQTNKVRTLPAVEFLWLVLQHVLPKGLRRVRDYGLLSGNCSKLRQQIQLMLAVAGAVFPRLPEIKRTLSTRCCPCCQQAMHFMGIHRRQLGNGRPTNFMITA</sequence>
<dbReference type="InterPro" id="IPR054832">
    <property type="entry name" value="transpos_IS91"/>
</dbReference>
<gene>
    <name evidence="3" type="ORF">L2764_22490</name>
</gene>
<dbReference type="InterPro" id="IPR026889">
    <property type="entry name" value="Zn_Tnp"/>
</dbReference>
<name>A0ABT0LHJ5_9GAMM</name>
<organism evidence="3 4">
    <name type="scientific">Shewanella surugensis</name>
    <dbReference type="NCBI Taxonomy" id="212020"/>
    <lineage>
        <taxon>Bacteria</taxon>
        <taxon>Pseudomonadati</taxon>
        <taxon>Pseudomonadota</taxon>
        <taxon>Gammaproteobacteria</taxon>
        <taxon>Alteromonadales</taxon>
        <taxon>Shewanellaceae</taxon>
        <taxon>Shewanella</taxon>
    </lineage>
</organism>
<dbReference type="Pfam" id="PF14319">
    <property type="entry name" value="Zn_Tnp_IS91"/>
    <property type="match status" value="1"/>
</dbReference>
<evidence type="ECO:0000259" key="1">
    <source>
        <dbReference type="Pfam" id="PF04986"/>
    </source>
</evidence>